<dbReference type="EMBL" id="FPIZ01000030">
    <property type="protein sequence ID" value="SFW86786.1"/>
    <property type="molecule type" value="Genomic_DNA"/>
</dbReference>
<dbReference type="Proteomes" id="UP000183788">
    <property type="component" value="Unassembled WGS sequence"/>
</dbReference>
<dbReference type="OrthoDB" id="671603at2"/>
<name>A0A1K1SR61_9BACT</name>
<sequence>MKIRGNILSFFLMLIVLQTVFCKTFAQLKRVRVEKTTCWHERDQIQGYKLLVVMEYNDSTIKILDDYYDLEKLASLSDSIKLAIVGQLLQFNGDLSICCRKVYRYYYEPYERVCVGRPGSQTYPISIDALYMINKIVRPYGISFYSCFPVVIDWKTKKELNDCPDLIADYYKIYEECYKEAVRAEKIGDGFQFNTTKYAWYGAIEDTVREWIE</sequence>
<accession>A0A1K1SR61</accession>
<evidence type="ECO:0000313" key="2">
    <source>
        <dbReference type="EMBL" id="WQG89031.1"/>
    </source>
</evidence>
<dbReference type="AlphaFoldDB" id="A0A1K1SR61"/>
<evidence type="ECO:0000313" key="3">
    <source>
        <dbReference type="Proteomes" id="UP000183788"/>
    </source>
</evidence>
<gene>
    <name evidence="1" type="ORF">SAMN05661012_05960</name>
    <name evidence="2" type="ORF">SR876_29305</name>
</gene>
<dbReference type="EMBL" id="CP140154">
    <property type="protein sequence ID" value="WQG89031.1"/>
    <property type="molecule type" value="Genomic_DNA"/>
</dbReference>
<organism evidence="1 3">
    <name type="scientific">Chitinophaga sancti</name>
    <dbReference type="NCBI Taxonomy" id="1004"/>
    <lineage>
        <taxon>Bacteria</taxon>
        <taxon>Pseudomonadati</taxon>
        <taxon>Bacteroidota</taxon>
        <taxon>Chitinophagia</taxon>
        <taxon>Chitinophagales</taxon>
        <taxon>Chitinophagaceae</taxon>
        <taxon>Chitinophaga</taxon>
    </lineage>
</organism>
<dbReference type="RefSeq" id="WP_143150941.1">
    <property type="nucleotide sequence ID" value="NZ_CP139972.1"/>
</dbReference>
<reference evidence="2 4" key="2">
    <citation type="submission" date="2023-11" db="EMBL/GenBank/DDBJ databases">
        <title>MicrobeMod: A computational toolkit for identifying prokaryotic methylation and restriction-modification with nanopore sequencing.</title>
        <authorList>
            <person name="Crits-Christoph A."/>
            <person name="Kang S.C."/>
            <person name="Lee H."/>
            <person name="Ostrov N."/>
        </authorList>
    </citation>
    <scope>NUCLEOTIDE SEQUENCE [LARGE SCALE GENOMIC DNA]</scope>
    <source>
        <strain evidence="2 4">ATCC 23090</strain>
    </source>
</reference>
<proteinExistence type="predicted"/>
<reference evidence="1 3" key="1">
    <citation type="submission" date="2016-11" db="EMBL/GenBank/DDBJ databases">
        <authorList>
            <person name="Jaros S."/>
            <person name="Januszkiewicz K."/>
            <person name="Wedrychowicz H."/>
        </authorList>
    </citation>
    <scope>NUCLEOTIDE SEQUENCE [LARGE SCALE GENOMIC DNA]</scope>
    <source>
        <strain evidence="1 3">DSM 784</strain>
    </source>
</reference>
<protein>
    <submittedName>
        <fullName evidence="1">Uncharacterized protein</fullName>
    </submittedName>
</protein>
<evidence type="ECO:0000313" key="1">
    <source>
        <dbReference type="EMBL" id="SFW86786.1"/>
    </source>
</evidence>
<keyword evidence="4" id="KW-1185">Reference proteome</keyword>
<evidence type="ECO:0000313" key="4">
    <source>
        <dbReference type="Proteomes" id="UP001326715"/>
    </source>
</evidence>
<dbReference type="Proteomes" id="UP001326715">
    <property type="component" value="Chromosome"/>
</dbReference>